<proteinExistence type="predicted"/>
<protein>
    <recommendedName>
        <fullName evidence="3">AAA-ATPase-like domain-containing protein</fullName>
    </recommendedName>
</protein>
<sequence>MKDGGFVVDKTLACKALLEESSEAVRISLPRRFGKSFNLSVIAQFFNPITTLDDCTAGVEPPDFAAAYRRRREMFSGSLLQEMHSDFFDRHFAAIPVIHLNFKVAGPTSLHDEYPAVEREARGDAGRLNPRAREMYETLKDDYEYISRKLREDDDQWKDRDDLARILFGTMLKGNGHLKQGLLVGVHEFDLSSLGPGVNSVEHVSPTTGRYTAEPTRPVGNMYDAGGLGPLVDMFAFTRQDVDALVARTRGEFVDTAGAYSHDEIMTTITAWYGGYDFGFREPRYSPLPVVKFLEKMAHGATIWNAATLHWVSTGNAATFEQLMLRHREEVLKLISPLLDDYASGAGGASIRIADQPGKAHCEMPAGEFQRIYLCISSYPGTRATLDSVHELVTLLLHLGYLTMGPGNAVRIPNRELQQMWTRVEAIALFSGPDPRRRMQNMRDRLIGKLNSNITTALEECARESARYIANIEARTHPESVYASHLRNYLGHLLTGWRARVVSEQQQQQQTGQGRPCLVIMLDAPPGHARRHVVIVQMQYAGSGSAVAAAKIEALAMQGLNQIVDEKHAQAYEGTQSRLDVAIVAARNMVVRVRSRAWVWSGYEQGRPSIETAMRPGETHEAWLQRMATADQTEWQDGLGWVTAPLQDPRAGADGQ</sequence>
<keyword evidence="2" id="KW-1185">Reference proteome</keyword>
<dbReference type="PANTHER" id="PTHR34825:SF1">
    <property type="entry name" value="AAA-ATPASE-LIKE DOMAIN-CONTAINING PROTEIN"/>
    <property type="match status" value="1"/>
</dbReference>
<evidence type="ECO:0000313" key="1">
    <source>
        <dbReference type="EMBL" id="KAJ2785948.1"/>
    </source>
</evidence>
<reference evidence="1" key="1">
    <citation type="submission" date="2022-07" db="EMBL/GenBank/DDBJ databases">
        <title>Phylogenomic reconstructions and comparative analyses of Kickxellomycotina fungi.</title>
        <authorList>
            <person name="Reynolds N.K."/>
            <person name="Stajich J.E."/>
            <person name="Barry K."/>
            <person name="Grigoriev I.V."/>
            <person name="Crous P."/>
            <person name="Smith M.E."/>
        </authorList>
    </citation>
    <scope>NUCLEOTIDE SEQUENCE</scope>
    <source>
        <strain evidence="1">NBRC 105414</strain>
    </source>
</reference>
<dbReference type="PANTHER" id="PTHR34825">
    <property type="entry name" value="CONSERVED PROTEIN, WITH A WEAK D-GALACTARATE DEHYDRATASE/ALTRONATE HYDROLASE DOMAIN"/>
    <property type="match status" value="1"/>
</dbReference>
<dbReference type="OrthoDB" id="5586226at2759"/>
<dbReference type="AlphaFoldDB" id="A0A9W8HQ86"/>
<evidence type="ECO:0008006" key="3">
    <source>
        <dbReference type="Google" id="ProtNLM"/>
    </source>
</evidence>
<dbReference type="EMBL" id="JANBUL010000005">
    <property type="protein sequence ID" value="KAJ2785948.1"/>
    <property type="molecule type" value="Genomic_DNA"/>
</dbReference>
<evidence type="ECO:0000313" key="2">
    <source>
        <dbReference type="Proteomes" id="UP001140217"/>
    </source>
</evidence>
<name>A0A9W8HQ86_9FUNG</name>
<comment type="caution">
    <text evidence="1">The sequence shown here is derived from an EMBL/GenBank/DDBJ whole genome shotgun (WGS) entry which is preliminary data.</text>
</comment>
<dbReference type="Proteomes" id="UP001140217">
    <property type="component" value="Unassembled WGS sequence"/>
</dbReference>
<accession>A0A9W8HQ86</accession>
<gene>
    <name evidence="1" type="ORF">H4R18_000163</name>
</gene>
<organism evidence="1 2">
    <name type="scientific">Coemansia javaensis</name>
    <dbReference type="NCBI Taxonomy" id="2761396"/>
    <lineage>
        <taxon>Eukaryota</taxon>
        <taxon>Fungi</taxon>
        <taxon>Fungi incertae sedis</taxon>
        <taxon>Zoopagomycota</taxon>
        <taxon>Kickxellomycotina</taxon>
        <taxon>Kickxellomycetes</taxon>
        <taxon>Kickxellales</taxon>
        <taxon>Kickxellaceae</taxon>
        <taxon>Coemansia</taxon>
    </lineage>
</organism>